<evidence type="ECO:0000313" key="2">
    <source>
        <dbReference type="EMBL" id="RSM14769.1"/>
    </source>
</evidence>
<dbReference type="PANTHER" id="PTHR37577:SF1">
    <property type="entry name" value="INTEGRAL MEMBRANE PROTEIN"/>
    <property type="match status" value="1"/>
</dbReference>
<keyword evidence="1" id="KW-1133">Transmembrane helix</keyword>
<dbReference type="PANTHER" id="PTHR37577">
    <property type="entry name" value="INTEGRAL MEMBRANE PROTEIN"/>
    <property type="match status" value="1"/>
</dbReference>
<proteinExistence type="predicted"/>
<keyword evidence="1" id="KW-0812">Transmembrane</keyword>
<feature type="transmembrane region" description="Helical" evidence="1">
    <location>
        <begin position="39"/>
        <end position="68"/>
    </location>
</feature>
<comment type="caution">
    <text evidence="2">The sequence shown here is derived from an EMBL/GenBank/DDBJ whole genome shotgun (WGS) entry which is preliminary data.</text>
</comment>
<name>A0A428UKF1_9HYPO</name>
<sequence>MGNACSQRANCTVGFDSTNTTVLALGGVKRGSFEAEPDIAGIGTVAALVASTAVGLLVSLIITVGLVLDRIPKLVKFSYKPEETNYPTRNSFPERSYDVLEAILFCIHDSQLLLAIALGLSFHLGTNCSTSQYHLDIAMNLIVTVLALGYDAMMCWKCVLYYS</sequence>
<accession>A0A428UKF1</accession>
<dbReference type="AlphaFoldDB" id="A0A428UKF1"/>
<dbReference type="InterPro" id="IPR053018">
    <property type="entry name" value="Elsinochrome_Biosynth-Asso"/>
</dbReference>
<evidence type="ECO:0000313" key="3">
    <source>
        <dbReference type="Proteomes" id="UP000288429"/>
    </source>
</evidence>
<protein>
    <submittedName>
        <fullName evidence="2">Uncharacterized protein</fullName>
    </submittedName>
</protein>
<dbReference type="EMBL" id="NIZV01000053">
    <property type="protein sequence ID" value="RSM14769.1"/>
    <property type="molecule type" value="Genomic_DNA"/>
</dbReference>
<keyword evidence="1" id="KW-0472">Membrane</keyword>
<feature type="transmembrane region" description="Helical" evidence="1">
    <location>
        <begin position="99"/>
        <end position="125"/>
    </location>
</feature>
<dbReference type="Proteomes" id="UP000288429">
    <property type="component" value="Unassembled WGS sequence"/>
</dbReference>
<evidence type="ECO:0000256" key="1">
    <source>
        <dbReference type="SAM" id="Phobius"/>
    </source>
</evidence>
<reference evidence="2 3" key="1">
    <citation type="submission" date="2017-06" db="EMBL/GenBank/DDBJ databases">
        <title>Cmopartive genomic analysis of Ambrosia Fusariam Clade fungi.</title>
        <authorList>
            <person name="Stajich J.E."/>
            <person name="Carrillo J."/>
            <person name="Kijimoto T."/>
            <person name="Eskalen A."/>
            <person name="O'Donnell K."/>
            <person name="Kasson M."/>
        </authorList>
    </citation>
    <scope>NUCLEOTIDE SEQUENCE [LARGE SCALE GENOMIC DNA]</scope>
    <source>
        <strain evidence="2 3">NRRL 20438</strain>
    </source>
</reference>
<feature type="transmembrane region" description="Helical" evidence="1">
    <location>
        <begin position="137"/>
        <end position="162"/>
    </location>
</feature>
<gene>
    <name evidence="2" type="ORF">CDV31_005203</name>
</gene>
<keyword evidence="3" id="KW-1185">Reference proteome</keyword>
<organism evidence="2 3">
    <name type="scientific">Fusarium ambrosium</name>
    <dbReference type="NCBI Taxonomy" id="131363"/>
    <lineage>
        <taxon>Eukaryota</taxon>
        <taxon>Fungi</taxon>
        <taxon>Dikarya</taxon>
        <taxon>Ascomycota</taxon>
        <taxon>Pezizomycotina</taxon>
        <taxon>Sordariomycetes</taxon>
        <taxon>Hypocreomycetidae</taxon>
        <taxon>Hypocreales</taxon>
        <taxon>Nectriaceae</taxon>
        <taxon>Fusarium</taxon>
        <taxon>Fusarium solani species complex</taxon>
    </lineage>
</organism>